<gene>
    <name evidence="1" type="ORF">AN218_13015</name>
</gene>
<evidence type="ECO:0000313" key="1">
    <source>
        <dbReference type="EMBL" id="OEV11444.1"/>
    </source>
</evidence>
<dbReference type="Proteomes" id="UP000176005">
    <property type="component" value="Unassembled WGS sequence"/>
</dbReference>
<accession>A0A1E7L5I7</accession>
<protein>
    <submittedName>
        <fullName evidence="1">Uncharacterized protein</fullName>
    </submittedName>
</protein>
<sequence>MLNPSTERTVSGSPKRPQLVPYITQWSGERAPKSELVIRRGRLAFADERPYDRDSNGVLWSRVPSQPGKGKPEFGKVHALRQRNAMERLLCQVCGKAADRNQDGILWLLGEAPDSSGDSGVLTAHPPLCLPCAHASVSACPHLRREYIALRVSRLERAGVRGALFQPSGSQPVAVDVGGVAFDDPLIRWVRAGQLLVYLTDFRVIDL</sequence>
<dbReference type="AlphaFoldDB" id="A0A1E7L5I7"/>
<dbReference type="EMBL" id="LJGW01000223">
    <property type="protein sequence ID" value="OEV11444.1"/>
    <property type="molecule type" value="Genomic_DNA"/>
</dbReference>
<evidence type="ECO:0000313" key="2">
    <source>
        <dbReference type="Proteomes" id="UP000176005"/>
    </source>
</evidence>
<comment type="caution">
    <text evidence="1">The sequence shown here is derived from an EMBL/GenBank/DDBJ whole genome shotgun (WGS) entry which is preliminary data.</text>
</comment>
<organism evidence="1 2">
    <name type="scientific">Streptomyces nanshensis</name>
    <dbReference type="NCBI Taxonomy" id="518642"/>
    <lineage>
        <taxon>Bacteria</taxon>
        <taxon>Bacillati</taxon>
        <taxon>Actinomycetota</taxon>
        <taxon>Actinomycetes</taxon>
        <taxon>Kitasatosporales</taxon>
        <taxon>Streptomycetaceae</taxon>
        <taxon>Streptomyces</taxon>
    </lineage>
</organism>
<keyword evidence="2" id="KW-1185">Reference proteome</keyword>
<reference evidence="1 2" key="1">
    <citation type="journal article" date="2016" name="Front. Microbiol.">
        <title>Comparative Genomics Analysis of Streptomyces Species Reveals Their Adaptation to the Marine Environment and Their Diversity at the Genomic Level.</title>
        <authorList>
            <person name="Tian X."/>
            <person name="Zhang Z."/>
            <person name="Yang T."/>
            <person name="Chen M."/>
            <person name="Li J."/>
            <person name="Chen F."/>
            <person name="Yang J."/>
            <person name="Li W."/>
            <person name="Zhang B."/>
            <person name="Zhang Z."/>
            <person name="Wu J."/>
            <person name="Zhang C."/>
            <person name="Long L."/>
            <person name="Xiao J."/>
        </authorList>
    </citation>
    <scope>NUCLEOTIDE SEQUENCE [LARGE SCALE GENOMIC DNA]</scope>
    <source>
        <strain evidence="1 2">SCSIO 10429</strain>
    </source>
</reference>
<name>A0A1E7L5I7_9ACTN</name>
<proteinExistence type="predicted"/>